<dbReference type="AlphaFoldDB" id="A0A392T8V3"/>
<dbReference type="Proteomes" id="UP000265520">
    <property type="component" value="Unassembled WGS sequence"/>
</dbReference>
<dbReference type="EMBL" id="LXQA010525772">
    <property type="protein sequence ID" value="MCI57252.1"/>
    <property type="molecule type" value="Genomic_DNA"/>
</dbReference>
<evidence type="ECO:0000313" key="1">
    <source>
        <dbReference type="EMBL" id="MCI57252.1"/>
    </source>
</evidence>
<accession>A0A392T8V3</accession>
<sequence>MICIWRNAQFIAAGRFSFLPLAQRASLCCATRSVIPFSAFSSGVGATREPVMRNAQGV</sequence>
<comment type="caution">
    <text evidence="1">The sequence shown here is derived from an EMBL/GenBank/DDBJ whole genome shotgun (WGS) entry which is preliminary data.</text>
</comment>
<keyword evidence="2" id="KW-1185">Reference proteome</keyword>
<reference evidence="1 2" key="1">
    <citation type="journal article" date="2018" name="Front. Plant Sci.">
        <title>Red Clover (Trifolium pratense) and Zigzag Clover (T. medium) - A Picture of Genomic Similarities and Differences.</title>
        <authorList>
            <person name="Dluhosova J."/>
            <person name="Istvanek J."/>
            <person name="Nedelnik J."/>
            <person name="Repkova J."/>
        </authorList>
    </citation>
    <scope>NUCLEOTIDE SEQUENCE [LARGE SCALE GENOMIC DNA]</scope>
    <source>
        <strain evidence="2">cv. 10/8</strain>
        <tissue evidence="1">Leaf</tissue>
    </source>
</reference>
<evidence type="ECO:0000313" key="2">
    <source>
        <dbReference type="Proteomes" id="UP000265520"/>
    </source>
</evidence>
<protein>
    <submittedName>
        <fullName evidence="1">Uncharacterized protein</fullName>
    </submittedName>
</protein>
<organism evidence="1 2">
    <name type="scientific">Trifolium medium</name>
    <dbReference type="NCBI Taxonomy" id="97028"/>
    <lineage>
        <taxon>Eukaryota</taxon>
        <taxon>Viridiplantae</taxon>
        <taxon>Streptophyta</taxon>
        <taxon>Embryophyta</taxon>
        <taxon>Tracheophyta</taxon>
        <taxon>Spermatophyta</taxon>
        <taxon>Magnoliopsida</taxon>
        <taxon>eudicotyledons</taxon>
        <taxon>Gunneridae</taxon>
        <taxon>Pentapetalae</taxon>
        <taxon>rosids</taxon>
        <taxon>fabids</taxon>
        <taxon>Fabales</taxon>
        <taxon>Fabaceae</taxon>
        <taxon>Papilionoideae</taxon>
        <taxon>50 kb inversion clade</taxon>
        <taxon>NPAAA clade</taxon>
        <taxon>Hologalegina</taxon>
        <taxon>IRL clade</taxon>
        <taxon>Trifolieae</taxon>
        <taxon>Trifolium</taxon>
    </lineage>
</organism>
<proteinExistence type="predicted"/>
<name>A0A392T8V3_9FABA</name>
<feature type="non-terminal residue" evidence="1">
    <location>
        <position position="58"/>
    </location>
</feature>